<protein>
    <submittedName>
        <fullName evidence="1">Uncharacterized protein</fullName>
    </submittedName>
</protein>
<reference evidence="2" key="1">
    <citation type="journal article" date="2019" name="Int. J. Syst. Evol. Microbiol.">
        <title>The Global Catalogue of Microorganisms (GCM) 10K type strain sequencing project: providing services to taxonomists for standard genome sequencing and annotation.</title>
        <authorList>
            <consortium name="The Broad Institute Genomics Platform"/>
            <consortium name="The Broad Institute Genome Sequencing Center for Infectious Disease"/>
            <person name="Wu L."/>
            <person name="Ma J."/>
        </authorList>
    </citation>
    <scope>NUCLEOTIDE SEQUENCE [LARGE SCALE GENOMIC DNA]</scope>
    <source>
        <strain evidence="2">CCUG 63830</strain>
    </source>
</reference>
<evidence type="ECO:0000313" key="1">
    <source>
        <dbReference type="EMBL" id="MFC6662476.1"/>
    </source>
</evidence>
<gene>
    <name evidence="1" type="ORF">ACFP90_20700</name>
</gene>
<accession>A0ABW1ZNK1</accession>
<evidence type="ECO:0000313" key="2">
    <source>
        <dbReference type="Proteomes" id="UP001596317"/>
    </source>
</evidence>
<sequence length="96" mass="10373">MPPEQAWDIRGHQTAVFQRGQQLCDLLHAAQVVVPAGVTTSAALLARLPEDAALAELRALLTKDTQSAFPLQVLQGQGDLWTVPQAQPVRVRPSPD</sequence>
<dbReference type="RefSeq" id="WP_224612117.1">
    <property type="nucleotide sequence ID" value="NZ_JAIQXV010000023.1"/>
</dbReference>
<proteinExistence type="predicted"/>
<comment type="caution">
    <text evidence="1">The sequence shown here is derived from an EMBL/GenBank/DDBJ whole genome shotgun (WGS) entry which is preliminary data.</text>
</comment>
<name>A0ABW1ZNK1_9DEIO</name>
<keyword evidence="2" id="KW-1185">Reference proteome</keyword>
<dbReference type="Proteomes" id="UP001596317">
    <property type="component" value="Unassembled WGS sequence"/>
</dbReference>
<organism evidence="1 2">
    <name type="scientific">Deinococcus multiflagellatus</name>
    <dbReference type="NCBI Taxonomy" id="1656887"/>
    <lineage>
        <taxon>Bacteria</taxon>
        <taxon>Thermotogati</taxon>
        <taxon>Deinococcota</taxon>
        <taxon>Deinococci</taxon>
        <taxon>Deinococcales</taxon>
        <taxon>Deinococcaceae</taxon>
        <taxon>Deinococcus</taxon>
    </lineage>
</organism>
<dbReference type="EMBL" id="JBHSWB010000002">
    <property type="protein sequence ID" value="MFC6662476.1"/>
    <property type="molecule type" value="Genomic_DNA"/>
</dbReference>